<name>A0A6M8MRE7_9PSED</name>
<protein>
    <submittedName>
        <fullName evidence="1">Uncharacterized protein</fullName>
    </submittedName>
</protein>
<organism evidence="1 2">
    <name type="scientific">Pseudomonas graminis</name>
    <dbReference type="NCBI Taxonomy" id="158627"/>
    <lineage>
        <taxon>Bacteria</taxon>
        <taxon>Pseudomonadati</taxon>
        <taxon>Pseudomonadota</taxon>
        <taxon>Gammaproteobacteria</taxon>
        <taxon>Pseudomonadales</taxon>
        <taxon>Pseudomonadaceae</taxon>
        <taxon>Pseudomonas</taxon>
    </lineage>
</organism>
<dbReference type="Proteomes" id="UP000501989">
    <property type="component" value="Chromosome"/>
</dbReference>
<gene>
    <name evidence="1" type="ORF">FX982_03764</name>
</gene>
<accession>A0A6M8MRE7</accession>
<evidence type="ECO:0000313" key="2">
    <source>
        <dbReference type="Proteomes" id="UP000501989"/>
    </source>
</evidence>
<keyword evidence="2" id="KW-1185">Reference proteome</keyword>
<dbReference type="RefSeq" id="WP_172612003.1">
    <property type="nucleotide sequence ID" value="NZ_CP053746.1"/>
</dbReference>
<evidence type="ECO:0000313" key="1">
    <source>
        <dbReference type="EMBL" id="QKF52772.1"/>
    </source>
</evidence>
<sequence length="85" mass="9758">MFIENMPVMRGVNIKQIPMRLLQPFEKQALRNHSQSLQRLAERGGMNACEILGIIQGLSWSQLKHHEDDEACLIKWVAAQPLNHV</sequence>
<reference evidence="2" key="1">
    <citation type="submission" date="2019-12" db="EMBL/GenBank/DDBJ databases">
        <title>Endophytic bacteria associated with Panax ginseng seedlings.</title>
        <authorList>
            <person name="Park J.M."/>
            <person name="Shin R."/>
            <person name="Jo S.H."/>
        </authorList>
    </citation>
    <scope>NUCLEOTIDE SEQUENCE [LARGE SCALE GENOMIC DNA]</scope>
    <source>
        <strain evidence="2">PgKB30</strain>
    </source>
</reference>
<dbReference type="KEGG" id="pgg:FX982_03764"/>
<dbReference type="AlphaFoldDB" id="A0A6M8MRE7"/>
<proteinExistence type="predicted"/>
<dbReference type="EMBL" id="CP053746">
    <property type="protein sequence ID" value="QKF52772.1"/>
    <property type="molecule type" value="Genomic_DNA"/>
</dbReference>